<evidence type="ECO:0000313" key="12">
    <source>
        <dbReference type="EMBL" id="CAJ16406.1"/>
    </source>
</evidence>
<dbReference type="VEuPathDB" id="TriTrypDB:Tb09.v4.0142"/>
<gene>
    <name evidence="12" type="ORF">Tb09.v4.0142</name>
</gene>
<accession>Q4FKS0</accession>
<evidence type="ECO:0000256" key="9">
    <source>
        <dbReference type="SAM" id="SignalP"/>
    </source>
</evidence>
<evidence type="ECO:0000256" key="6">
    <source>
        <dbReference type="ARBA" id="ARBA00023180"/>
    </source>
</evidence>
<dbReference type="EMBL" id="CT009751">
    <property type="protein sequence ID" value="CAJ16406.1"/>
    <property type="molecule type" value="Genomic_DNA"/>
</dbReference>
<feature type="signal peptide" evidence="9">
    <location>
        <begin position="1"/>
        <end position="25"/>
    </location>
</feature>
<keyword evidence="5" id="KW-0472">Membrane</keyword>
<dbReference type="Gene3D" id="3.90.150.10">
    <property type="entry name" value="Variant Surface Glycoprotein, subunit A domain 1"/>
    <property type="match status" value="1"/>
</dbReference>
<dbReference type="SUPFAM" id="SSF58087">
    <property type="entry name" value="Variant surface glycoprotein (N-terminal domain)"/>
    <property type="match status" value="1"/>
</dbReference>
<dbReference type="Pfam" id="PF00913">
    <property type="entry name" value="Trypan_glycop"/>
    <property type="match status" value="1"/>
</dbReference>
<dbReference type="Gene3D" id="3.30.1680.30">
    <property type="match status" value="1"/>
</dbReference>
<dbReference type="Pfam" id="PF10659">
    <property type="entry name" value="Trypan_glycop_C"/>
    <property type="match status" value="1"/>
</dbReference>
<protein>
    <submittedName>
        <fullName evidence="12">Variant surface glycoprotein</fullName>
    </submittedName>
</protein>
<dbReference type="InterPro" id="IPR019609">
    <property type="entry name" value="Variant_surf_glycoprt_trypan_C"/>
</dbReference>
<dbReference type="GO" id="GO:0098552">
    <property type="term" value="C:side of membrane"/>
    <property type="evidence" value="ECO:0007669"/>
    <property type="project" value="UniProtKB-KW"/>
</dbReference>
<evidence type="ECO:0000256" key="3">
    <source>
        <dbReference type="ARBA" id="ARBA00022475"/>
    </source>
</evidence>
<feature type="region of interest" description="Disordered" evidence="8">
    <location>
        <begin position="459"/>
        <end position="496"/>
    </location>
</feature>
<evidence type="ECO:0000256" key="2">
    <source>
        <dbReference type="ARBA" id="ARBA00004609"/>
    </source>
</evidence>
<evidence type="ECO:0000256" key="1">
    <source>
        <dbReference type="ARBA" id="ARBA00002523"/>
    </source>
</evidence>
<dbReference type="Gene3D" id="1.10.470.10">
    <property type="entry name" value="Variant Surface Glycoprotein, subunit A, domain 2"/>
    <property type="match status" value="1"/>
</dbReference>
<feature type="compositionally biased region" description="Basic and acidic residues" evidence="8">
    <location>
        <begin position="481"/>
        <end position="496"/>
    </location>
</feature>
<evidence type="ECO:0000256" key="4">
    <source>
        <dbReference type="ARBA" id="ARBA00022622"/>
    </source>
</evidence>
<comment type="function">
    <text evidence="1">VSG forms a coat on the surface of the parasite. The trypanosome evades the immune response of the host by expressing a series of antigenically distinct VSGs from an estimated 1000 VSG genes.</text>
</comment>
<feature type="chain" id="PRO_5004238618" evidence="9">
    <location>
        <begin position="26"/>
        <end position="515"/>
    </location>
</feature>
<evidence type="ECO:0000256" key="5">
    <source>
        <dbReference type="ARBA" id="ARBA00023136"/>
    </source>
</evidence>
<name>Q4FKS0_TRYB2</name>
<dbReference type="GO" id="GO:0005886">
    <property type="term" value="C:plasma membrane"/>
    <property type="evidence" value="ECO:0007669"/>
    <property type="project" value="UniProtKB-SubCell"/>
</dbReference>
<comment type="subcellular location">
    <subcellularLocation>
        <location evidence="2">Cell membrane</location>
        <topology evidence="2">Lipid-anchor</topology>
        <topology evidence="2">GPI-anchor</topology>
    </subcellularLocation>
</comment>
<keyword evidence="7" id="KW-0449">Lipoprotein</keyword>
<dbReference type="InterPro" id="IPR001812">
    <property type="entry name" value="Trypano_VSG_A_N_dom"/>
</dbReference>
<dbReference type="AlphaFoldDB" id="Q4FKS0"/>
<evidence type="ECO:0000256" key="8">
    <source>
        <dbReference type="SAM" id="MobiDB-lite"/>
    </source>
</evidence>
<feature type="domain" description="Trypanosome variant surface glycoprotein C-terminal" evidence="11">
    <location>
        <begin position="402"/>
        <end position="515"/>
    </location>
</feature>
<proteinExistence type="predicted"/>
<feature type="compositionally biased region" description="Basic and acidic residues" evidence="8">
    <location>
        <begin position="459"/>
        <end position="471"/>
    </location>
</feature>
<feature type="domain" description="Trypanosome variant surface glycoprotein A-type N-terminal" evidence="10">
    <location>
        <begin position="16"/>
        <end position="360"/>
    </location>
</feature>
<evidence type="ECO:0000256" key="7">
    <source>
        <dbReference type="ARBA" id="ARBA00023288"/>
    </source>
</evidence>
<keyword evidence="9" id="KW-0732">Signal</keyword>
<dbReference type="GO" id="GO:0042783">
    <property type="term" value="P:symbiont-mediated evasion of host immune response"/>
    <property type="evidence" value="ECO:0007669"/>
    <property type="project" value="InterPro"/>
</dbReference>
<organism evidence="12">
    <name type="scientific">Trypanosoma brucei brucei (strain 927/4 GUTat10.1)</name>
    <dbReference type="NCBI Taxonomy" id="185431"/>
    <lineage>
        <taxon>Eukaryota</taxon>
        <taxon>Discoba</taxon>
        <taxon>Euglenozoa</taxon>
        <taxon>Kinetoplastea</taxon>
        <taxon>Metakinetoplastina</taxon>
        <taxon>Trypanosomatida</taxon>
        <taxon>Trypanosomatidae</taxon>
        <taxon>Trypanosoma</taxon>
    </lineage>
</organism>
<keyword evidence="3" id="KW-1003">Cell membrane</keyword>
<reference evidence="12" key="1">
    <citation type="submission" date="2005-06" db="EMBL/GenBank/DDBJ databases">
        <authorList>
            <person name="Lennard N."/>
            <person name="Barron A."/>
            <person name="Clark L."/>
            <person name="Corton C."/>
            <person name="Harris B."/>
            <person name="Line A."/>
            <person name="Berriman M."/>
            <person name="Hertz-Fowler C."/>
            <person name="Renauld H."/>
            <person name="Bohme U."/>
            <person name="Arrowsmith C."/>
            <person name="Cronin C."/>
            <person name="Davies R."/>
            <person name="Doggett J."/>
            <person name="Fraser A."/>
            <person name="Johnson D."/>
            <person name="Larke N."/>
            <person name="Leech V."/>
            <person name="Lord A."/>
            <person name="MacLeod A."/>
            <person name="Norbertczak H."/>
            <person name="Ormand D."/>
            <person name="Quail M."/>
            <person name="Rabbinowitsch E."/>
            <person name="Rajandream M."/>
            <person name="Reitter C."/>
            <person name="Sharp S."/>
            <person name="Woodward J."/>
            <person name="Hall N."/>
            <person name="Melville S.and.Barrell.B."/>
        </authorList>
    </citation>
    <scope>NUCLEOTIDE SEQUENCE</scope>
    <source>
        <strain evidence="12">927/4 GUTat10.1</strain>
    </source>
</reference>
<keyword evidence="6" id="KW-0325">Glycoprotein</keyword>
<sequence length="515" mass="55490">MTKPCGTRMLLQALVLAAIVCTKLAQGAAKTPLKHSVATQFCSFSKAAKQAANKLAQTLGAVKTSLNQNRKAHLQNLLVAVKRPTDEMAGLILAQYANTQTAKCLSDLDKWTASATQTVGQAVYASGRVDGFLEVLVGHRSDRPGDNKNCIAKDNDGSTQEFDLEALCGPAETALAGTTPGDLKTIITAAFANIGNSATTGGNNHCVIFENLNTAYTSKAAATDFLAGLIKVSPSAGLTAATAIGTQRTTNKILKDIDANWPKVLEAYSTEAETSPTTEKQYKDLLKDEISRQKLHAAAQTVNNCKEADKPENMDAYLKQVFKIDANGNSAYVKTMKEISMDVPTKDGETQKKDLFDMSETDLEAALAAELRQLSSETAKLTIEVKQLRQNQGKQATEDTFNKIKDETACNNKPFCTYNTTETDENKKCKFNETKASKSGVPVTQAQSGGSTTVNCASHTEKSKCEEENKGKSSPVCGWRKGKEGETDEPDKEKCRNGSFLTNKQFPLMVSAFVS</sequence>
<evidence type="ECO:0000259" key="10">
    <source>
        <dbReference type="Pfam" id="PF00913"/>
    </source>
</evidence>
<keyword evidence="4" id="KW-0336">GPI-anchor</keyword>
<evidence type="ECO:0000259" key="11">
    <source>
        <dbReference type="Pfam" id="PF10659"/>
    </source>
</evidence>